<keyword evidence="10" id="KW-1185">Reference proteome</keyword>
<comment type="subcellular location">
    <subcellularLocation>
        <location evidence="1 4">Archaeal flagellum</location>
    </subcellularLocation>
</comment>
<name>A0A1L9C3X7_9EURY</name>
<dbReference type="OrthoDB" id="102632at2157"/>
<sequence length="227" mass="23990">MKANRTSMLKRDTSAQVGIGTLIIFIAMVLVAAIAAAVLIQTSGVLQQKAQSTGEEATAEVSSNMKVLGIEGVRADDSSDDNLSDYIDLLEVQTSVSAGGDPMDLGELVITISDGTNTNTLTYNNSTTINGTLENTTSFTATAVRDEDESFSDDNPVMNKGDLIKIYISSASGAYDISGVEALDSGLELDPRTDVRLVFTPEAGTPQQVEFTTPSSYSVDTRLGLFP</sequence>
<reference evidence="6 9" key="1">
    <citation type="submission" date="2014-12" db="EMBL/GenBank/DDBJ databases">
        <title>The genome sequence of Methanohalophilus portucalensis strain FDF1.</title>
        <authorList>
            <person name="Lai M.-C."/>
            <person name="Lai S.-J."/>
        </authorList>
    </citation>
    <scope>NUCLEOTIDE SEQUENCE [LARGE SCALE GENOMIC DNA]</scope>
    <source>
        <strain evidence="6 9">FDF-1</strain>
    </source>
</reference>
<dbReference type="AlphaFoldDB" id="A0A1L9C3X7"/>
<dbReference type="Proteomes" id="UP000278252">
    <property type="component" value="Unassembled WGS sequence"/>
</dbReference>
<evidence type="ECO:0000313" key="8">
    <source>
        <dbReference type="EMBL" id="SMH42629.1"/>
    </source>
</evidence>
<reference evidence="7 11" key="4">
    <citation type="submission" date="2018-10" db="EMBL/GenBank/DDBJ databases">
        <title>Cultivation of a novel Methanohalophilus strain from Kebrit Deep of the Red Sea and a genomic comparison of members of the genus Methanohalophilus.</title>
        <authorList>
            <person name="Guan Y."/>
            <person name="Ngugi D.K."/>
            <person name="Stingl U."/>
        </authorList>
    </citation>
    <scope>NUCLEOTIDE SEQUENCE [LARGE SCALE GENOMIC DNA]</scope>
    <source>
        <strain evidence="7 11">DSM 7471</strain>
    </source>
</reference>
<dbReference type="Pfam" id="PF01917">
    <property type="entry name" value="Flagellin_arch-type"/>
    <property type="match status" value="1"/>
</dbReference>
<dbReference type="GO" id="GO:0097588">
    <property type="term" value="P:archaeal or bacterial-type flagellum-dependent cell motility"/>
    <property type="evidence" value="ECO:0007669"/>
    <property type="project" value="InterPro"/>
</dbReference>
<keyword evidence="7" id="KW-0282">Flagellum</keyword>
<accession>A0A1L9C3X7</accession>
<keyword evidence="3 4" id="KW-0974">Archaeal flagellum</keyword>
<evidence type="ECO:0000313" key="9">
    <source>
        <dbReference type="Proteomes" id="UP000185713"/>
    </source>
</evidence>
<reference evidence="8" key="2">
    <citation type="submission" date="2017-04" db="EMBL/GenBank/DDBJ databases">
        <authorList>
            <person name="Afonso C.L."/>
            <person name="Miller P.J."/>
            <person name="Scott M.A."/>
            <person name="Spackman E."/>
            <person name="Goraichik I."/>
            <person name="Dimitrov K.M."/>
            <person name="Suarez D.L."/>
            <person name="Swayne D.E."/>
        </authorList>
    </citation>
    <scope>NUCLEOTIDE SEQUENCE [LARGE SCALE GENOMIC DNA]</scope>
    <source>
        <strain evidence="8">FDF-1</strain>
    </source>
</reference>
<evidence type="ECO:0000256" key="1">
    <source>
        <dbReference type="ARBA" id="ARBA00004618"/>
    </source>
</evidence>
<dbReference type="Proteomes" id="UP000193969">
    <property type="component" value="Unassembled WGS sequence"/>
</dbReference>
<dbReference type="EMBL" id="JWTK01000003">
    <property type="protein sequence ID" value="OJH49187.1"/>
    <property type="molecule type" value="Genomic_DNA"/>
</dbReference>
<keyword evidence="5" id="KW-1133">Transmembrane helix</keyword>
<evidence type="ECO:0000313" key="11">
    <source>
        <dbReference type="Proteomes" id="UP000278252"/>
    </source>
</evidence>
<dbReference type="EMBL" id="RJJH01000010">
    <property type="protein sequence ID" value="RNI11685.1"/>
    <property type="molecule type" value="Genomic_DNA"/>
</dbReference>
<evidence type="ECO:0000256" key="5">
    <source>
        <dbReference type="SAM" id="Phobius"/>
    </source>
</evidence>
<dbReference type="InterPro" id="IPR002774">
    <property type="entry name" value="Flagellin_arc-type"/>
</dbReference>
<dbReference type="RefSeq" id="WP_072359784.1">
    <property type="nucleotide sequence ID" value="NZ_FXBN01000003.1"/>
</dbReference>
<evidence type="ECO:0000256" key="4">
    <source>
        <dbReference type="RuleBase" id="RU361282"/>
    </source>
</evidence>
<dbReference type="GO" id="GO:0097589">
    <property type="term" value="C:archaeal-type flagellum"/>
    <property type="evidence" value="ECO:0007669"/>
    <property type="project" value="UniProtKB-SubCell"/>
</dbReference>
<evidence type="ECO:0000256" key="3">
    <source>
        <dbReference type="ARBA" id="ARBA00022440"/>
    </source>
</evidence>
<comment type="function">
    <text evidence="4">Flagellin is the subunit protein which polymerizes to form the filaments of archaeal flagella.</text>
</comment>
<evidence type="ECO:0000256" key="2">
    <source>
        <dbReference type="ARBA" id="ARBA00010256"/>
    </source>
</evidence>
<evidence type="ECO:0000313" key="7">
    <source>
        <dbReference type="EMBL" id="RNI11685.1"/>
    </source>
</evidence>
<keyword evidence="5" id="KW-0472">Membrane</keyword>
<organism evidence="6 9">
    <name type="scientific">Methanohalophilus portucalensis FDF-1</name>
    <dbReference type="NCBI Taxonomy" id="523843"/>
    <lineage>
        <taxon>Archaea</taxon>
        <taxon>Methanobacteriati</taxon>
        <taxon>Methanobacteriota</taxon>
        <taxon>Stenosarchaea group</taxon>
        <taxon>Methanomicrobia</taxon>
        <taxon>Methanosarcinales</taxon>
        <taxon>Methanosarcinaceae</taxon>
        <taxon>Methanohalophilus</taxon>
    </lineage>
</organism>
<evidence type="ECO:0000313" key="10">
    <source>
        <dbReference type="Proteomes" id="UP000193969"/>
    </source>
</evidence>
<gene>
    <name evidence="7" type="ORF">EFE41_05635</name>
    <name evidence="6" type="ORF">MPF_1054</name>
    <name evidence="8" type="ORF">SAMN06264941_1817</name>
</gene>
<dbReference type="Proteomes" id="UP000185713">
    <property type="component" value="Unassembled WGS sequence"/>
</dbReference>
<protein>
    <recommendedName>
        <fullName evidence="4">Flagellin</fullName>
    </recommendedName>
</protein>
<keyword evidence="7" id="KW-0966">Cell projection</keyword>
<dbReference type="PANTHER" id="PTHR35903:SF1">
    <property type="entry name" value="FLAGELLIN B1"/>
    <property type="match status" value="1"/>
</dbReference>
<dbReference type="STRING" id="523843.SAMN06264941_1817"/>
<reference evidence="10" key="3">
    <citation type="submission" date="2017-04" db="EMBL/GenBank/DDBJ databases">
        <authorList>
            <person name="Varghese N."/>
            <person name="Submissions S."/>
        </authorList>
    </citation>
    <scope>NUCLEOTIDE SEQUENCE [LARGE SCALE GENOMIC DNA]</scope>
    <source>
        <strain evidence="10">FDF-1</strain>
    </source>
</reference>
<proteinExistence type="inferred from homology"/>
<dbReference type="EMBL" id="FXBN01000003">
    <property type="protein sequence ID" value="SMH42629.1"/>
    <property type="molecule type" value="Genomic_DNA"/>
</dbReference>
<keyword evidence="7" id="KW-0969">Cilium</keyword>
<dbReference type="InterPro" id="IPR013373">
    <property type="entry name" value="Flagellin/pilin_N_arc"/>
</dbReference>
<dbReference type="NCBIfam" id="TIGR02537">
    <property type="entry name" value="arch_flag_Nterm"/>
    <property type="match status" value="1"/>
</dbReference>
<dbReference type="PANTHER" id="PTHR35903">
    <property type="entry name" value="FLAGELLIN B1"/>
    <property type="match status" value="1"/>
</dbReference>
<dbReference type="GO" id="GO:0005198">
    <property type="term" value="F:structural molecule activity"/>
    <property type="evidence" value="ECO:0007669"/>
    <property type="project" value="InterPro"/>
</dbReference>
<keyword evidence="5" id="KW-0812">Transmembrane</keyword>
<comment type="similarity">
    <text evidence="2 4">Belongs to the archaeal flagellin family.</text>
</comment>
<evidence type="ECO:0000313" key="6">
    <source>
        <dbReference type="EMBL" id="OJH49187.1"/>
    </source>
</evidence>
<feature type="transmembrane region" description="Helical" evidence="5">
    <location>
        <begin position="21"/>
        <end position="40"/>
    </location>
</feature>